<protein>
    <submittedName>
        <fullName evidence="9">Uncharacterized protein LOC106810388 isoform X1</fullName>
    </submittedName>
</protein>
<dbReference type="PANTHER" id="PTHR21419">
    <property type="match status" value="1"/>
</dbReference>
<evidence type="ECO:0000256" key="5">
    <source>
        <dbReference type="SAM" id="MobiDB-lite"/>
    </source>
</evidence>
<evidence type="ECO:0000256" key="2">
    <source>
        <dbReference type="ARBA" id="ARBA00022692"/>
    </source>
</evidence>
<keyword evidence="2 6" id="KW-0812">Transmembrane</keyword>
<keyword evidence="8" id="KW-1185">Reference proteome</keyword>
<dbReference type="InterPro" id="IPR045232">
    <property type="entry name" value="FAM234"/>
</dbReference>
<organism evidence="8 9">
    <name type="scientific">Priapulus caudatus</name>
    <name type="common">Priapulid worm</name>
    <dbReference type="NCBI Taxonomy" id="37621"/>
    <lineage>
        <taxon>Eukaryota</taxon>
        <taxon>Metazoa</taxon>
        <taxon>Ecdysozoa</taxon>
        <taxon>Scalidophora</taxon>
        <taxon>Priapulida</taxon>
        <taxon>Priapulimorpha</taxon>
        <taxon>Priapulimorphida</taxon>
        <taxon>Priapulidae</taxon>
        <taxon>Priapulus</taxon>
    </lineage>
</organism>
<dbReference type="InterPro" id="IPR015943">
    <property type="entry name" value="WD40/YVTN_repeat-like_dom_sf"/>
</dbReference>
<feature type="region of interest" description="Disordered" evidence="5">
    <location>
        <begin position="1"/>
        <end position="22"/>
    </location>
</feature>
<gene>
    <name evidence="9" type="primary">LOC106810388</name>
</gene>
<evidence type="ECO:0000313" key="9">
    <source>
        <dbReference type="RefSeq" id="XP_014669210.1"/>
    </source>
</evidence>
<reference evidence="9" key="1">
    <citation type="submission" date="2025-08" db="UniProtKB">
        <authorList>
            <consortium name="RefSeq"/>
        </authorList>
    </citation>
    <scope>IDENTIFICATION</scope>
</reference>
<dbReference type="Proteomes" id="UP000695022">
    <property type="component" value="Unplaced"/>
</dbReference>
<dbReference type="PANTHER" id="PTHR21419:SF36">
    <property type="entry name" value="PROTEIN FAM234A-LIKE"/>
    <property type="match status" value="1"/>
</dbReference>
<sequence>MMEESLTPIANGHDKDAEEDDEDYEDDIFDIRDLHMSTKPLMSRRQRQPKHASELLRTKTIPRNRCCQNVCMPVFYLVLILVAATGMAMLGLFFFQAFTSKAHAKMLDGSEKLIGGIIGKPCSTYGEKIVGCTQFSVEDVWVQNYPKLLTESAIRLLDINQDGVPDAVIGFATGADGYNIPPIVCDLYFDGKHPCFGGLLALDGRTGTELWRHYSDHEVYALNCNADLDQDGINDCLAAGRAGVFQAVSGRDGHLLWNFGPQEARNDIMNLYTPQVILDLNRDGVPDILAAHGGDPLADPGSEFRLSGRIIFFSGKDGEVLKWTGIPDQRETYYSPQVLTRADGTQGVLFGTGGETHGGALWYISLHDLFNGNIEKALKLTTDAYKGFMTPAVIVDVNDDGVADIVVAAFNSSVQAIDGDTFKILWNFTIPQSESYSTPAVGYFNKDSTPDFMVKYAEGPGFPIYYQSRTTVLDGLTGMPLLSPYITDTVGSQNSPLTISIEGHGNDIFLYWLADCKGYEGKGGEFDFVEGTNVHEQSRSNFCKLRFKTNGFSQMFMINRHSGTPGTKVYDSEERRSTEYKDAVNTTAMAMKWLADHPEHYPEYLRYSKRGKKVQEKANKHINPTPFNTQYQDYDYIDGYQAPAHRQSWGDIGYDSYGSRKHGRQKRHIGAHDEEGIQRLLSTGTLAPPLPGSDMNHSIDVIFAVYWFFPAKTQAILPGDRDCILKRLGGEKERFDPQSTYYGMDHDAYEAAITKECVTVGDDDSGTFESQTEYNPYNVHMGQMTVYRLRLSCRCKPEVDPDKHKHCSKMLPLEKQAWAAYMGTFGTSYYNVLRDQ</sequence>
<evidence type="ECO:0000256" key="4">
    <source>
        <dbReference type="ARBA" id="ARBA00023136"/>
    </source>
</evidence>
<keyword evidence="3 6" id="KW-1133">Transmembrane helix</keyword>
<dbReference type="InterPro" id="IPR055409">
    <property type="entry name" value="Beta-prop_FAM234A_B"/>
</dbReference>
<dbReference type="RefSeq" id="XP_014669210.1">
    <property type="nucleotide sequence ID" value="XM_014813724.1"/>
</dbReference>
<dbReference type="SUPFAM" id="SSF69318">
    <property type="entry name" value="Integrin alpha N-terminal domain"/>
    <property type="match status" value="1"/>
</dbReference>
<evidence type="ECO:0000256" key="3">
    <source>
        <dbReference type="ARBA" id="ARBA00022989"/>
    </source>
</evidence>
<proteinExistence type="predicted"/>
<comment type="subcellular location">
    <subcellularLocation>
        <location evidence="1">Membrane</location>
        <topology evidence="1">Single-pass membrane protein</topology>
    </subcellularLocation>
</comment>
<evidence type="ECO:0000256" key="6">
    <source>
        <dbReference type="SAM" id="Phobius"/>
    </source>
</evidence>
<dbReference type="Gene3D" id="2.130.10.10">
    <property type="entry name" value="YVTN repeat-like/Quinoprotein amine dehydrogenase"/>
    <property type="match status" value="1"/>
</dbReference>
<dbReference type="Pfam" id="PF23727">
    <property type="entry name" value="Beta-prop_FAM234A_B"/>
    <property type="match status" value="1"/>
</dbReference>
<evidence type="ECO:0000313" key="8">
    <source>
        <dbReference type="Proteomes" id="UP000695022"/>
    </source>
</evidence>
<dbReference type="GeneID" id="106810388"/>
<feature type="domain" description="FAM234A/B beta-propeller" evidence="7">
    <location>
        <begin position="141"/>
        <end position="487"/>
    </location>
</feature>
<keyword evidence="4 6" id="KW-0472">Membrane</keyword>
<feature type="transmembrane region" description="Helical" evidence="6">
    <location>
        <begin position="74"/>
        <end position="95"/>
    </location>
</feature>
<accession>A0ABM1EAI9</accession>
<evidence type="ECO:0000256" key="1">
    <source>
        <dbReference type="ARBA" id="ARBA00004167"/>
    </source>
</evidence>
<evidence type="ECO:0000259" key="7">
    <source>
        <dbReference type="Pfam" id="PF23727"/>
    </source>
</evidence>
<dbReference type="InterPro" id="IPR028994">
    <property type="entry name" value="Integrin_alpha_N"/>
</dbReference>
<name>A0ABM1EAI9_PRICU</name>